<evidence type="ECO:0000313" key="2">
    <source>
        <dbReference type="Proteomes" id="UP000199518"/>
    </source>
</evidence>
<dbReference type="EMBL" id="FOQD01000001">
    <property type="protein sequence ID" value="SFH57882.1"/>
    <property type="molecule type" value="Genomic_DNA"/>
</dbReference>
<dbReference type="AlphaFoldDB" id="A0A1I3B6M7"/>
<organism evidence="1 2">
    <name type="scientific">Planctomicrobium piriforme</name>
    <dbReference type="NCBI Taxonomy" id="1576369"/>
    <lineage>
        <taxon>Bacteria</taxon>
        <taxon>Pseudomonadati</taxon>
        <taxon>Planctomycetota</taxon>
        <taxon>Planctomycetia</taxon>
        <taxon>Planctomycetales</taxon>
        <taxon>Planctomycetaceae</taxon>
        <taxon>Planctomicrobium</taxon>
    </lineage>
</organism>
<dbReference type="InterPro" id="IPR024524">
    <property type="entry name" value="DUF3800"/>
</dbReference>
<evidence type="ECO:0000313" key="1">
    <source>
        <dbReference type="EMBL" id="SFH57882.1"/>
    </source>
</evidence>
<reference evidence="2" key="1">
    <citation type="submission" date="2016-10" db="EMBL/GenBank/DDBJ databases">
        <authorList>
            <person name="Varghese N."/>
            <person name="Submissions S."/>
        </authorList>
    </citation>
    <scope>NUCLEOTIDE SEQUENCE [LARGE SCALE GENOMIC DNA]</scope>
    <source>
        <strain evidence="2">DSM 26348</strain>
    </source>
</reference>
<name>A0A1I3B6M7_9PLAN</name>
<gene>
    <name evidence="1" type="ORF">SAMN05421753_101267</name>
</gene>
<proteinExistence type="predicted"/>
<keyword evidence="2" id="KW-1185">Reference proteome</keyword>
<dbReference type="RefSeq" id="WP_092047209.1">
    <property type="nucleotide sequence ID" value="NZ_FOQD01000001.1"/>
</dbReference>
<protein>
    <recommendedName>
        <fullName evidence="3">DUF3800 domain-containing protein</fullName>
    </recommendedName>
</protein>
<dbReference type="Proteomes" id="UP000199518">
    <property type="component" value="Unassembled WGS sequence"/>
</dbReference>
<dbReference type="OrthoDB" id="9800818at2"/>
<dbReference type="Pfam" id="PF12686">
    <property type="entry name" value="DUF3800"/>
    <property type="match status" value="1"/>
</dbReference>
<accession>A0A1I3B6M7</accession>
<sequence>MYLFYVDESGNLDRRTAIPGKNNTTIPGDPIYVLSAVCLFEQQWHGFEKTLNRHKNMLMDLIFKAHQIRLTLADCEVKSNWVRRPDERVNRPFLKNITDQELTALTDLFYQQLDYHNMTILSVIVDKPCLHDYMDQEKLHRKAWELLLELVEKFMASRHHKHQALMVKDDLTLQQNLSLAMKHAHIMDKGTANGIWLRHICEMPMFVRSELSNGVQLADMCSYNIYRSFKDAKLDYPFFERIASSIWSRSEPVAHPFSGLHVFPAHSQLHALVDEFETKRAASP</sequence>
<evidence type="ECO:0008006" key="3">
    <source>
        <dbReference type="Google" id="ProtNLM"/>
    </source>
</evidence>